<evidence type="ECO:0000313" key="11">
    <source>
        <dbReference type="Proteomes" id="UP000276301"/>
    </source>
</evidence>
<dbReference type="InterPro" id="IPR013249">
    <property type="entry name" value="RNA_pol_sigma70_r4_t2"/>
</dbReference>
<evidence type="ECO:0000256" key="6">
    <source>
        <dbReference type="ARBA" id="ARBA00023163"/>
    </source>
</evidence>
<evidence type="ECO:0000259" key="8">
    <source>
        <dbReference type="Pfam" id="PF04542"/>
    </source>
</evidence>
<evidence type="ECO:0000256" key="1">
    <source>
        <dbReference type="ARBA" id="ARBA00007788"/>
    </source>
</evidence>
<dbReference type="InterPro" id="IPR016371">
    <property type="entry name" value="RNA_pol_sigma-H_factor"/>
</dbReference>
<feature type="domain" description="RNA polymerase sigma factor 70 region 4 type 2" evidence="9">
    <location>
        <begin position="151"/>
        <end position="193"/>
    </location>
</feature>
<keyword evidence="3" id="KW-0805">Transcription regulation</keyword>
<keyword evidence="5" id="KW-0238">DNA-binding</keyword>
<dbReference type="PANTHER" id="PTHR30385:SF1">
    <property type="entry name" value="RNA POLYMERASE SIGMA-H FACTOR"/>
    <property type="match status" value="1"/>
</dbReference>
<comment type="similarity">
    <text evidence="1">Belongs to the sigma-70 factor family.</text>
</comment>
<name>A0A498CWD7_9FIRM</name>
<gene>
    <name evidence="10" type="ORF">D4A47_12025</name>
</gene>
<protein>
    <recommendedName>
        <fullName evidence="2">RNA polymerase sigma factor SigS</fullName>
    </recommendedName>
</protein>
<keyword evidence="11" id="KW-1185">Reference proteome</keyword>
<dbReference type="Proteomes" id="UP000276301">
    <property type="component" value="Unassembled WGS sequence"/>
</dbReference>
<evidence type="ECO:0000256" key="7">
    <source>
        <dbReference type="ARBA" id="ARBA00024701"/>
    </source>
</evidence>
<dbReference type="Gene3D" id="1.10.1740.10">
    <property type="match status" value="1"/>
</dbReference>
<dbReference type="EMBL" id="RCHT01000032">
    <property type="protein sequence ID" value="RLL08561.1"/>
    <property type="molecule type" value="Genomic_DNA"/>
</dbReference>
<keyword evidence="4" id="KW-0731">Sigma factor</keyword>
<evidence type="ECO:0000256" key="2">
    <source>
        <dbReference type="ARBA" id="ARBA00021245"/>
    </source>
</evidence>
<evidence type="ECO:0000256" key="5">
    <source>
        <dbReference type="ARBA" id="ARBA00023125"/>
    </source>
</evidence>
<dbReference type="Gene3D" id="1.10.10.10">
    <property type="entry name" value="Winged helix-like DNA-binding domain superfamily/Winged helix DNA-binding domain"/>
    <property type="match status" value="1"/>
</dbReference>
<evidence type="ECO:0000256" key="3">
    <source>
        <dbReference type="ARBA" id="ARBA00023015"/>
    </source>
</evidence>
<dbReference type="Pfam" id="PF08281">
    <property type="entry name" value="Sigma70_r4_2"/>
    <property type="match status" value="1"/>
</dbReference>
<feature type="domain" description="RNA polymerase sigma-70 region 2" evidence="8">
    <location>
        <begin position="33"/>
        <end position="100"/>
    </location>
</feature>
<comment type="caution">
    <text evidence="10">The sequence shown here is derived from an EMBL/GenBank/DDBJ whole genome shotgun (WGS) entry which is preliminary data.</text>
</comment>
<dbReference type="AlphaFoldDB" id="A0A498CWD7"/>
<dbReference type="SUPFAM" id="SSF46894">
    <property type="entry name" value="C-terminal effector domain of the bipartite response regulators"/>
    <property type="match status" value="1"/>
</dbReference>
<organism evidence="10 11">
    <name type="scientific">Anaerotruncus massiliensis</name>
    <name type="common">ex Liu et al. 2021</name>
    <dbReference type="NCBI Taxonomy" id="2321404"/>
    <lineage>
        <taxon>Bacteria</taxon>
        <taxon>Bacillati</taxon>
        <taxon>Bacillota</taxon>
        <taxon>Clostridia</taxon>
        <taxon>Eubacteriales</taxon>
        <taxon>Oscillospiraceae</taxon>
        <taxon>Anaerotruncus</taxon>
    </lineage>
</organism>
<dbReference type="NCBIfam" id="TIGR02937">
    <property type="entry name" value="sigma70-ECF"/>
    <property type="match status" value="1"/>
</dbReference>
<dbReference type="PIRSF" id="PIRSF002939">
    <property type="entry name" value="RNA_polymerase_sigma-H_factor"/>
    <property type="match status" value="1"/>
</dbReference>
<dbReference type="InterPro" id="IPR036388">
    <property type="entry name" value="WH-like_DNA-bd_sf"/>
</dbReference>
<reference evidence="10 11" key="1">
    <citation type="submission" date="2018-10" db="EMBL/GenBank/DDBJ databases">
        <title>Anaerotruncus faecis sp. nov., isolated from human feces.</title>
        <authorList>
            <person name="Wang Y.-J."/>
        </authorList>
    </citation>
    <scope>NUCLEOTIDE SEQUENCE [LARGE SCALE GENOMIC DNA]</scope>
    <source>
        <strain evidence="10 11">22A2-44</strain>
    </source>
</reference>
<dbReference type="InterPro" id="IPR013325">
    <property type="entry name" value="RNA_pol_sigma_r2"/>
</dbReference>
<dbReference type="InterPro" id="IPR007627">
    <property type="entry name" value="RNA_pol_sigma70_r2"/>
</dbReference>
<evidence type="ECO:0000313" key="10">
    <source>
        <dbReference type="EMBL" id="RLL08561.1"/>
    </source>
</evidence>
<dbReference type="SUPFAM" id="SSF88946">
    <property type="entry name" value="Sigma2 domain of RNA polymerase sigma factors"/>
    <property type="match status" value="1"/>
</dbReference>
<dbReference type="InterPro" id="IPR014284">
    <property type="entry name" value="RNA_pol_sigma-70_dom"/>
</dbReference>
<dbReference type="PANTHER" id="PTHR30385">
    <property type="entry name" value="SIGMA FACTOR F FLAGELLAR"/>
    <property type="match status" value="1"/>
</dbReference>
<sequence length="198" mass="21927">MNDTAKSTSLCDASDEALALWAKGGDDGALAILIKRYGSFVHARARSYSRGGPDADDLYQEGMIALLKAVRNYREDAPGRFKTFAAVCVNNKLISTVTAHMRDKNAPMRSYLSLGEDVPEEALASPGDDPEQLLIASEETNARNRQIATLLSPFERQVLRLYLSSYSYDEMSRELGSSSKAVDNALQRVRRKLRSVFQ</sequence>
<comment type="function">
    <text evidence="7">Sigma factors are initiation factors that promote the attachment of RNA polymerase to specific initiation sites and are then released. Sigma-S contributes to the protection against external stress, thus playing a role in cellular fitness and survival.</text>
</comment>
<dbReference type="GO" id="GO:0003677">
    <property type="term" value="F:DNA binding"/>
    <property type="evidence" value="ECO:0007669"/>
    <property type="project" value="UniProtKB-KW"/>
</dbReference>
<evidence type="ECO:0000259" key="9">
    <source>
        <dbReference type="Pfam" id="PF08281"/>
    </source>
</evidence>
<proteinExistence type="inferred from homology"/>
<dbReference type="GO" id="GO:0016987">
    <property type="term" value="F:sigma factor activity"/>
    <property type="evidence" value="ECO:0007669"/>
    <property type="project" value="UniProtKB-KW"/>
</dbReference>
<dbReference type="InterPro" id="IPR016032">
    <property type="entry name" value="Sig_transdc_resp-reg_C-effctor"/>
</dbReference>
<dbReference type="GO" id="GO:0006352">
    <property type="term" value="P:DNA-templated transcription initiation"/>
    <property type="evidence" value="ECO:0007669"/>
    <property type="project" value="InterPro"/>
</dbReference>
<evidence type="ECO:0000256" key="4">
    <source>
        <dbReference type="ARBA" id="ARBA00023082"/>
    </source>
</evidence>
<accession>A0A498CWD7</accession>
<dbReference type="RefSeq" id="WP_121587453.1">
    <property type="nucleotide sequence ID" value="NZ_DBFYZJ010000030.1"/>
</dbReference>
<keyword evidence="6" id="KW-0804">Transcription</keyword>
<dbReference type="Pfam" id="PF04542">
    <property type="entry name" value="Sigma70_r2"/>
    <property type="match status" value="1"/>
</dbReference>